<dbReference type="Proteomes" id="UP000003675">
    <property type="component" value="Unassembled WGS sequence"/>
</dbReference>
<evidence type="ECO:0000256" key="8">
    <source>
        <dbReference type="ARBA" id="ARBA00022777"/>
    </source>
</evidence>
<organism evidence="15 17">
    <name type="scientific">Limosilactobacillus antri DSM 16041</name>
    <dbReference type="NCBI Taxonomy" id="525309"/>
    <lineage>
        <taxon>Bacteria</taxon>
        <taxon>Bacillati</taxon>
        <taxon>Bacillota</taxon>
        <taxon>Bacilli</taxon>
        <taxon>Lactobacillales</taxon>
        <taxon>Lactobacillaceae</taxon>
        <taxon>Limosilactobacillus</taxon>
    </lineage>
</organism>
<dbReference type="AlphaFoldDB" id="C8P4A7"/>
<keyword evidence="18" id="KW-1185">Reference proteome</keyword>
<comment type="cofactor">
    <cofactor evidence="1">
        <name>Mg(2+)</name>
        <dbReference type="ChEBI" id="CHEBI:18420"/>
    </cofactor>
</comment>
<dbReference type="HOGENOM" id="CLU_060216_6_3_9"/>
<keyword evidence="6" id="KW-0479">Metal-binding</keyword>
<evidence type="ECO:0000313" key="16">
    <source>
        <dbReference type="EMBL" id="KRK60696.1"/>
    </source>
</evidence>
<dbReference type="GO" id="GO:0006228">
    <property type="term" value="P:UTP biosynthetic process"/>
    <property type="evidence" value="ECO:0007669"/>
    <property type="project" value="InterPro"/>
</dbReference>
<dbReference type="GO" id="GO:0004550">
    <property type="term" value="F:nucleoside diphosphate kinase activity"/>
    <property type="evidence" value="ECO:0007669"/>
    <property type="project" value="UniProtKB-EC"/>
</dbReference>
<dbReference type="GO" id="GO:0005524">
    <property type="term" value="F:ATP binding"/>
    <property type="evidence" value="ECO:0007669"/>
    <property type="project" value="UniProtKB-KW"/>
</dbReference>
<dbReference type="GO" id="GO:0006241">
    <property type="term" value="P:CTP biosynthetic process"/>
    <property type="evidence" value="ECO:0007669"/>
    <property type="project" value="InterPro"/>
</dbReference>
<evidence type="ECO:0000256" key="3">
    <source>
        <dbReference type="ARBA" id="ARBA00012966"/>
    </source>
</evidence>
<dbReference type="EMBL" id="ACLL01000006">
    <property type="protein sequence ID" value="EEW54675.1"/>
    <property type="molecule type" value="Genomic_DNA"/>
</dbReference>
<evidence type="ECO:0000256" key="11">
    <source>
        <dbReference type="ARBA" id="ARBA00023080"/>
    </source>
</evidence>
<dbReference type="PATRIC" id="fig|525309.8.peg.739"/>
<keyword evidence="5 15" id="KW-0808">Transferase</keyword>
<name>C8P4A7_9LACO</name>
<comment type="similarity">
    <text evidence="2 12 13">Belongs to the NDK family.</text>
</comment>
<dbReference type="NCBIfam" id="NF001908">
    <property type="entry name" value="PRK00668.1"/>
    <property type="match status" value="1"/>
</dbReference>
<protein>
    <recommendedName>
        <fullName evidence="4">Nucleoside diphosphate kinase</fullName>
        <ecNumber evidence="3">2.7.4.6</ecNumber>
    </recommendedName>
</protein>
<dbReference type="Pfam" id="PF00334">
    <property type="entry name" value="NDK"/>
    <property type="match status" value="1"/>
</dbReference>
<evidence type="ECO:0000256" key="1">
    <source>
        <dbReference type="ARBA" id="ARBA00001946"/>
    </source>
</evidence>
<evidence type="ECO:0000256" key="10">
    <source>
        <dbReference type="ARBA" id="ARBA00022842"/>
    </source>
</evidence>
<gene>
    <name evidence="15" type="primary">ndk</name>
    <name evidence="16" type="ORF">FC31_GL000728</name>
    <name evidence="15" type="ORF">HMPREF0494_0151</name>
</gene>
<comment type="caution">
    <text evidence="15">The sequence shown here is derived from an EMBL/GenBank/DDBJ whole genome shotgun (WGS) entry which is preliminary data.</text>
</comment>
<reference evidence="15 17" key="1">
    <citation type="submission" date="2009-09" db="EMBL/GenBank/DDBJ databases">
        <authorList>
            <person name="Qin X."/>
            <person name="Bachman B."/>
            <person name="Battles P."/>
            <person name="Bell A."/>
            <person name="Bess C."/>
            <person name="Bickham C."/>
            <person name="Chaboub L."/>
            <person name="Chen D."/>
            <person name="Coyle M."/>
            <person name="Deiros D.R."/>
            <person name="Dinh H."/>
            <person name="Forbes L."/>
            <person name="Fowler G."/>
            <person name="Francisco L."/>
            <person name="Fu Q."/>
            <person name="Gubbala S."/>
            <person name="Hale W."/>
            <person name="Han Y."/>
            <person name="Hemphill L."/>
            <person name="Highlander S.K."/>
            <person name="Hirani K."/>
            <person name="Hogues M."/>
            <person name="Jackson L."/>
            <person name="Jakkamsetti A."/>
            <person name="Javaid M."/>
            <person name="Jiang H."/>
            <person name="Korchina V."/>
            <person name="Kovar C."/>
            <person name="Lara F."/>
            <person name="Lee S."/>
            <person name="Mata R."/>
            <person name="Mathew T."/>
            <person name="Moen C."/>
            <person name="Morales K."/>
            <person name="Munidasa M."/>
            <person name="Nazareth L."/>
            <person name="Ngo R."/>
            <person name="Nguyen L."/>
            <person name="Okwuonu G."/>
            <person name="Ongeri F."/>
            <person name="Patil S."/>
            <person name="Petrosino J."/>
            <person name="Pham C."/>
            <person name="Pham P."/>
            <person name="Pu L.-L."/>
            <person name="Puazo M."/>
            <person name="Raj R."/>
            <person name="Reid J."/>
            <person name="Rouhana J."/>
            <person name="Saada N."/>
            <person name="Shang Y."/>
            <person name="Simmons D."/>
            <person name="Thornton R."/>
            <person name="Warren J."/>
            <person name="Weissenberger G."/>
            <person name="Zhang J."/>
            <person name="Zhang L."/>
            <person name="Zhou C."/>
            <person name="Zhu D."/>
            <person name="Muzny D."/>
            <person name="Worley K."/>
            <person name="Gibbs R."/>
        </authorList>
    </citation>
    <scope>NUCLEOTIDE SEQUENCE [LARGE SCALE GENOMIC DNA]</scope>
    <source>
        <strain evidence="15 17">DSM 16041</strain>
    </source>
</reference>
<dbReference type="InterPro" id="IPR034907">
    <property type="entry name" value="NDK-like_dom"/>
</dbReference>
<dbReference type="STRING" id="525309.HMPREF0494_0151"/>
<dbReference type="GO" id="GO:0046872">
    <property type="term" value="F:metal ion binding"/>
    <property type="evidence" value="ECO:0007669"/>
    <property type="project" value="UniProtKB-KW"/>
</dbReference>
<dbReference type="InterPro" id="IPR001564">
    <property type="entry name" value="Nucleoside_diP_kinase"/>
</dbReference>
<keyword evidence="7" id="KW-0547">Nucleotide-binding</keyword>
<dbReference type="PANTHER" id="PTHR11349">
    <property type="entry name" value="NUCLEOSIDE DIPHOSPHATE KINASE"/>
    <property type="match status" value="1"/>
</dbReference>
<evidence type="ECO:0000256" key="5">
    <source>
        <dbReference type="ARBA" id="ARBA00022679"/>
    </source>
</evidence>
<evidence type="ECO:0000256" key="12">
    <source>
        <dbReference type="PROSITE-ProRule" id="PRU00706"/>
    </source>
</evidence>
<dbReference type="FunFam" id="3.30.70.141:FF:000003">
    <property type="entry name" value="Nucleoside diphosphate kinase"/>
    <property type="match status" value="1"/>
</dbReference>
<feature type="domain" description="Nucleoside diphosphate kinase-like" evidence="14">
    <location>
        <begin position="4"/>
        <end position="145"/>
    </location>
</feature>
<dbReference type="OrthoDB" id="9801161at2"/>
<dbReference type="EC" id="2.7.4.6" evidence="3"/>
<evidence type="ECO:0000256" key="7">
    <source>
        <dbReference type="ARBA" id="ARBA00022741"/>
    </source>
</evidence>
<proteinExistence type="inferred from homology"/>
<dbReference type="SUPFAM" id="SSF54919">
    <property type="entry name" value="Nucleoside diphosphate kinase, NDK"/>
    <property type="match status" value="1"/>
</dbReference>
<keyword evidence="8 15" id="KW-0418">Kinase</keyword>
<dbReference type="GO" id="GO:0006183">
    <property type="term" value="P:GTP biosynthetic process"/>
    <property type="evidence" value="ECO:0007669"/>
    <property type="project" value="InterPro"/>
</dbReference>
<dbReference type="PROSITE" id="PS51374">
    <property type="entry name" value="NDPK_LIKE"/>
    <property type="match status" value="1"/>
</dbReference>
<dbReference type="RefSeq" id="WP_007124823.1">
    <property type="nucleotide sequence ID" value="NZ_AZDK01000002.1"/>
</dbReference>
<keyword evidence="10" id="KW-0460">Magnesium</keyword>
<evidence type="ECO:0000313" key="15">
    <source>
        <dbReference type="EMBL" id="EEW54675.1"/>
    </source>
</evidence>
<evidence type="ECO:0000256" key="13">
    <source>
        <dbReference type="RuleBase" id="RU004011"/>
    </source>
</evidence>
<reference evidence="16 18" key="2">
    <citation type="journal article" date="2015" name="Genome Announc.">
        <title>Expanding the biotechnology potential of lactobacilli through comparative genomics of 213 strains and associated genera.</title>
        <authorList>
            <person name="Sun Z."/>
            <person name="Harris H.M."/>
            <person name="McCann A."/>
            <person name="Guo C."/>
            <person name="Argimon S."/>
            <person name="Zhang W."/>
            <person name="Yang X."/>
            <person name="Jeffery I.B."/>
            <person name="Cooney J.C."/>
            <person name="Kagawa T.F."/>
            <person name="Liu W."/>
            <person name="Song Y."/>
            <person name="Salvetti E."/>
            <person name="Wrobel A."/>
            <person name="Rasinkangas P."/>
            <person name="Parkhill J."/>
            <person name="Rea M.C."/>
            <person name="O'Sullivan O."/>
            <person name="Ritari J."/>
            <person name="Douillard F.P."/>
            <person name="Paul Ross R."/>
            <person name="Yang R."/>
            <person name="Briner A.E."/>
            <person name="Felis G.E."/>
            <person name="de Vos W.M."/>
            <person name="Barrangou R."/>
            <person name="Klaenhammer T.R."/>
            <person name="Caufield P.W."/>
            <person name="Cui Y."/>
            <person name="Zhang H."/>
            <person name="O'Toole P.W."/>
        </authorList>
    </citation>
    <scope>NUCLEOTIDE SEQUENCE [LARGE SCALE GENOMIC DNA]</scope>
    <source>
        <strain evidence="16 18">DSM 16041</strain>
    </source>
</reference>
<evidence type="ECO:0000256" key="9">
    <source>
        <dbReference type="ARBA" id="ARBA00022840"/>
    </source>
</evidence>
<keyword evidence="11" id="KW-0546">Nucleotide metabolism</keyword>
<dbReference type="InterPro" id="IPR036850">
    <property type="entry name" value="NDK-like_dom_sf"/>
</dbReference>
<evidence type="ECO:0000256" key="4">
    <source>
        <dbReference type="ARBA" id="ARBA00017632"/>
    </source>
</evidence>
<evidence type="ECO:0000313" key="17">
    <source>
        <dbReference type="Proteomes" id="UP000003675"/>
    </source>
</evidence>
<evidence type="ECO:0000313" key="18">
    <source>
        <dbReference type="Proteomes" id="UP000051883"/>
    </source>
</evidence>
<sequence length="153" mass="17292">MVKDEYTLVLVKPDGVKTRHIGDIITRIERKGYTIEALKMIIPTEEKLRQHYADKVDKPFFPELLEYMTEGPIVGIVVSGTNVVHAIHNMAGATNPGEAEWGTIRGDYGREWPDGNLRNIIHTSDTVGSAQHEIGIWFPEFDIEQARKAHLND</sequence>
<dbReference type="Gene3D" id="3.30.70.141">
    <property type="entry name" value="Nucleoside diphosphate kinase-like domain"/>
    <property type="match status" value="1"/>
</dbReference>
<evidence type="ECO:0000256" key="2">
    <source>
        <dbReference type="ARBA" id="ARBA00008142"/>
    </source>
</evidence>
<dbReference type="eggNOG" id="COG0105">
    <property type="taxonomic scope" value="Bacteria"/>
</dbReference>
<dbReference type="EMBL" id="AZDK01000002">
    <property type="protein sequence ID" value="KRK60696.1"/>
    <property type="molecule type" value="Genomic_DNA"/>
</dbReference>
<accession>C8P4A7</accession>
<evidence type="ECO:0000259" key="14">
    <source>
        <dbReference type="SMART" id="SM00562"/>
    </source>
</evidence>
<evidence type="ECO:0000256" key="6">
    <source>
        <dbReference type="ARBA" id="ARBA00022723"/>
    </source>
</evidence>
<dbReference type="SMART" id="SM00562">
    <property type="entry name" value="NDK"/>
    <property type="match status" value="1"/>
</dbReference>
<keyword evidence="9" id="KW-0067">ATP-binding</keyword>
<dbReference type="Proteomes" id="UP000051883">
    <property type="component" value="Unassembled WGS sequence"/>
</dbReference>
<dbReference type="CDD" id="cd04413">
    <property type="entry name" value="NDPk_I"/>
    <property type="match status" value="1"/>
</dbReference>
<dbReference type="PRINTS" id="PR01243">
    <property type="entry name" value="NUCDPKINASE"/>
</dbReference>
<comment type="caution">
    <text evidence="12">Lacks conserved residue(s) required for the propagation of feature annotation.</text>
</comment>